<evidence type="ECO:0000256" key="7">
    <source>
        <dbReference type="ARBA" id="ARBA00010691"/>
    </source>
</evidence>
<keyword evidence="22" id="KW-1185">Reference proteome</keyword>
<dbReference type="InterPro" id="IPR004823">
    <property type="entry name" value="TAF_TATA-bd_Histone-like_dom"/>
</dbReference>
<gene>
    <name evidence="21" type="ORF">MAR_016972</name>
</gene>
<dbReference type="InterPro" id="IPR032458">
    <property type="entry name" value="Histone_H2A_CS"/>
</dbReference>
<dbReference type="Pfam" id="PF00538">
    <property type="entry name" value="Linker_histone"/>
    <property type="match status" value="1"/>
</dbReference>
<evidence type="ECO:0000259" key="20">
    <source>
        <dbReference type="PROSITE" id="PS51504"/>
    </source>
</evidence>
<evidence type="ECO:0000256" key="1">
    <source>
        <dbReference type="ARBA" id="ARBA00002001"/>
    </source>
</evidence>
<evidence type="ECO:0000256" key="18">
    <source>
        <dbReference type="ARBA" id="ARBA00023269"/>
    </source>
</evidence>
<dbReference type="PROSITE" id="PS00357">
    <property type="entry name" value="HISTONE_H2B"/>
    <property type="match status" value="1"/>
</dbReference>
<feature type="region of interest" description="Disordered" evidence="19">
    <location>
        <begin position="430"/>
        <end position="551"/>
    </location>
</feature>
<dbReference type="SUPFAM" id="SSF46785">
    <property type="entry name" value="Winged helix' DNA-binding domain"/>
    <property type="match status" value="1"/>
</dbReference>
<dbReference type="InterPro" id="IPR000164">
    <property type="entry name" value="Histone_H3/CENP-A"/>
</dbReference>
<dbReference type="SMART" id="SM00414">
    <property type="entry name" value="H2A"/>
    <property type="match status" value="1"/>
</dbReference>
<dbReference type="InterPro" id="IPR001951">
    <property type="entry name" value="Histone_H4"/>
</dbReference>
<dbReference type="CDD" id="cd00074">
    <property type="entry name" value="HFD_H2A"/>
    <property type="match status" value="1"/>
</dbReference>
<keyword evidence="17" id="KW-0539">Nucleus</keyword>
<comment type="subunit">
    <text evidence="8">The nucleosome is a histone octamer containing two molecules each of H2A, H2B, H3 and H4 assembled in one H3-H4 heterotetramer and two H2A-H2B heterodimers. The octamer wraps approximately 147 bp of DNA.</text>
</comment>
<dbReference type="SMART" id="SM00803">
    <property type="entry name" value="TAF"/>
    <property type="match status" value="1"/>
</dbReference>
<evidence type="ECO:0000256" key="16">
    <source>
        <dbReference type="ARBA" id="ARBA00023125"/>
    </source>
</evidence>
<dbReference type="InterPro" id="IPR000558">
    <property type="entry name" value="Histone_H2B"/>
</dbReference>
<evidence type="ECO:0000256" key="11">
    <source>
        <dbReference type="ARBA" id="ARBA00022454"/>
    </source>
</evidence>
<evidence type="ECO:0000256" key="10">
    <source>
        <dbReference type="ARBA" id="ARBA00020836"/>
    </source>
</evidence>
<dbReference type="SMART" id="SM00417">
    <property type="entry name" value="H4"/>
    <property type="match status" value="1"/>
</dbReference>
<evidence type="ECO:0000313" key="21">
    <source>
        <dbReference type="EMBL" id="WAR07014.1"/>
    </source>
</evidence>
<dbReference type="CDD" id="cd22912">
    <property type="entry name" value="HFD_H4"/>
    <property type="match status" value="1"/>
</dbReference>
<dbReference type="CDD" id="cd00073">
    <property type="entry name" value="H15"/>
    <property type="match status" value="1"/>
</dbReference>
<keyword evidence="14" id="KW-0832">Ubl conjugation</keyword>
<keyword evidence="13" id="KW-1017">Isopeptide bond</keyword>
<dbReference type="EMBL" id="CP111017">
    <property type="protein sequence ID" value="WAR07014.1"/>
    <property type="molecule type" value="Genomic_DNA"/>
</dbReference>
<dbReference type="InterPro" id="IPR055333">
    <property type="entry name" value="HISTONE_H2B_site"/>
</dbReference>
<proteinExistence type="inferred from homology"/>
<dbReference type="SMART" id="SM00427">
    <property type="entry name" value="H2B"/>
    <property type="match status" value="1"/>
</dbReference>
<feature type="domain" description="H15" evidence="20">
    <location>
        <begin position="326"/>
        <end position="424"/>
    </location>
</feature>
<dbReference type="InterPro" id="IPR002119">
    <property type="entry name" value="Histone_H2A"/>
</dbReference>
<accession>A0ABY7ED28</accession>
<reference evidence="21" key="1">
    <citation type="submission" date="2022-11" db="EMBL/GenBank/DDBJ databases">
        <title>Centuries of genome instability and evolution in soft-shell clam transmissible cancer (bioRxiv).</title>
        <authorList>
            <person name="Hart S.F.M."/>
            <person name="Yonemitsu M.A."/>
            <person name="Giersch R.M."/>
            <person name="Beal B.F."/>
            <person name="Arriagada G."/>
            <person name="Davis B.W."/>
            <person name="Ostrander E.A."/>
            <person name="Goff S.P."/>
            <person name="Metzger M.J."/>
        </authorList>
    </citation>
    <scope>NUCLEOTIDE SEQUENCE</scope>
    <source>
        <strain evidence="21">MELC-2E11</strain>
        <tissue evidence="21">Siphon/mantle</tissue>
    </source>
</reference>
<evidence type="ECO:0000256" key="13">
    <source>
        <dbReference type="ARBA" id="ARBA00022499"/>
    </source>
</evidence>
<comment type="subcellular location">
    <subcellularLocation>
        <location evidence="3">Chromosome</location>
    </subcellularLocation>
    <subcellularLocation>
        <location evidence="2">Nucleus</location>
    </subcellularLocation>
</comment>
<evidence type="ECO:0000256" key="6">
    <source>
        <dbReference type="ARBA" id="ARBA00010343"/>
    </source>
</evidence>
<dbReference type="InterPro" id="IPR005818">
    <property type="entry name" value="Histone_H1/H5_H15"/>
</dbReference>
<dbReference type="InterPro" id="IPR007125">
    <property type="entry name" value="H2A/H2B/H3"/>
</dbReference>
<evidence type="ECO:0000256" key="9">
    <source>
        <dbReference type="ARBA" id="ARBA00017642"/>
    </source>
</evidence>
<organism evidence="21 22">
    <name type="scientific">Mya arenaria</name>
    <name type="common">Soft-shell clam</name>
    <dbReference type="NCBI Taxonomy" id="6604"/>
    <lineage>
        <taxon>Eukaryota</taxon>
        <taxon>Metazoa</taxon>
        <taxon>Spiralia</taxon>
        <taxon>Lophotrochozoa</taxon>
        <taxon>Mollusca</taxon>
        <taxon>Bivalvia</taxon>
        <taxon>Autobranchia</taxon>
        <taxon>Heteroconchia</taxon>
        <taxon>Euheterodonta</taxon>
        <taxon>Imparidentia</taxon>
        <taxon>Neoheterodontei</taxon>
        <taxon>Myida</taxon>
        <taxon>Myoidea</taxon>
        <taxon>Myidae</taxon>
        <taxon>Mya</taxon>
    </lineage>
</organism>
<dbReference type="Gene3D" id="1.10.10.10">
    <property type="entry name" value="Winged helix-like DNA-binding domain superfamily/Winged helix DNA-binding domain"/>
    <property type="match status" value="1"/>
</dbReference>
<keyword evidence="12" id="KW-0488">Methylation</keyword>
<protein>
    <recommendedName>
        <fullName evidence="9">Histone H2A</fullName>
    </recommendedName>
    <alternativeName>
        <fullName evidence="10">Histone H4</fullName>
    </alternativeName>
</protein>
<keyword evidence="11" id="KW-0158">Chromosome</keyword>
<evidence type="ECO:0000256" key="12">
    <source>
        <dbReference type="ARBA" id="ARBA00022481"/>
    </source>
</evidence>
<dbReference type="Pfam" id="PF15511">
    <property type="entry name" value="CENP-T_C"/>
    <property type="match status" value="1"/>
</dbReference>
<comment type="similarity">
    <text evidence="6">Belongs to the histone H3 family.</text>
</comment>
<dbReference type="InterPro" id="IPR019809">
    <property type="entry name" value="Histone_H4_CS"/>
</dbReference>
<evidence type="ECO:0000256" key="5">
    <source>
        <dbReference type="ARBA" id="ARBA00006846"/>
    </source>
</evidence>
<dbReference type="PROSITE" id="PS51504">
    <property type="entry name" value="H15"/>
    <property type="match status" value="1"/>
</dbReference>
<comment type="similarity">
    <text evidence="4">Belongs to the histone H4 family.</text>
</comment>
<dbReference type="PROSITE" id="PS00047">
    <property type="entry name" value="HISTONE_H4"/>
    <property type="match status" value="1"/>
</dbReference>
<evidence type="ECO:0000256" key="14">
    <source>
        <dbReference type="ARBA" id="ARBA00022843"/>
    </source>
</evidence>
<dbReference type="PRINTS" id="PR00622">
    <property type="entry name" value="HISTONEH3"/>
</dbReference>
<feature type="compositionally biased region" description="Acidic residues" evidence="19">
    <location>
        <begin position="649"/>
        <end position="669"/>
    </location>
</feature>
<dbReference type="InterPro" id="IPR036390">
    <property type="entry name" value="WH_DNA-bd_sf"/>
</dbReference>
<dbReference type="SUPFAM" id="SSF47113">
    <property type="entry name" value="Histone-fold"/>
    <property type="match status" value="4"/>
</dbReference>
<dbReference type="CDD" id="cd22910">
    <property type="entry name" value="HFD_H2B"/>
    <property type="match status" value="1"/>
</dbReference>
<comment type="function">
    <text evidence="1">Core component of nucleosome. Nucleosomes wrap and compact DNA into chromatin, limiting DNA accessibility to the cellular machineries which require DNA as a template. Histones thereby play a central role in transcription regulation, DNA repair, DNA replication and chromosomal stability. DNA accessibility is regulated via a complex set of post-translational modifications of histones, also called histone code, and nucleosome remodeling.</text>
</comment>
<dbReference type="PROSITE" id="PS00322">
    <property type="entry name" value="HISTONE_H3_1"/>
    <property type="match status" value="1"/>
</dbReference>
<dbReference type="SMART" id="SM00428">
    <property type="entry name" value="H3"/>
    <property type="match status" value="1"/>
</dbReference>
<feature type="region of interest" description="Disordered" evidence="19">
    <location>
        <begin position="641"/>
        <end position="673"/>
    </location>
</feature>
<dbReference type="InterPro" id="IPR036388">
    <property type="entry name" value="WH-like_DNA-bd_sf"/>
</dbReference>
<evidence type="ECO:0000256" key="8">
    <source>
        <dbReference type="ARBA" id="ARBA00011538"/>
    </source>
</evidence>
<dbReference type="PROSITE" id="PS00046">
    <property type="entry name" value="HISTONE_H2A"/>
    <property type="match status" value="1"/>
</dbReference>
<evidence type="ECO:0000256" key="3">
    <source>
        <dbReference type="ARBA" id="ARBA00004286"/>
    </source>
</evidence>
<evidence type="ECO:0000256" key="17">
    <source>
        <dbReference type="ARBA" id="ARBA00023242"/>
    </source>
</evidence>
<evidence type="ECO:0000256" key="4">
    <source>
        <dbReference type="ARBA" id="ARBA00006564"/>
    </source>
</evidence>
<evidence type="ECO:0000256" key="2">
    <source>
        <dbReference type="ARBA" id="ARBA00004123"/>
    </source>
</evidence>
<dbReference type="Pfam" id="PF00125">
    <property type="entry name" value="Histone"/>
    <property type="match status" value="3"/>
</dbReference>
<comment type="similarity">
    <text evidence="5">Belongs to the histone H2B family.</text>
</comment>
<dbReference type="InterPro" id="IPR009072">
    <property type="entry name" value="Histone-fold"/>
</dbReference>
<feature type="compositionally biased region" description="Basic residues" evidence="19">
    <location>
        <begin position="487"/>
        <end position="518"/>
    </location>
</feature>
<dbReference type="InterPro" id="IPR032454">
    <property type="entry name" value="Histone_H2A_C"/>
</dbReference>
<keyword evidence="18" id="KW-0544">Nucleosome core</keyword>
<evidence type="ECO:0000256" key="15">
    <source>
        <dbReference type="ARBA" id="ARBA00022990"/>
    </source>
</evidence>
<evidence type="ECO:0000313" key="22">
    <source>
        <dbReference type="Proteomes" id="UP001164746"/>
    </source>
</evidence>
<dbReference type="PANTHER" id="PTHR11426">
    <property type="entry name" value="HISTONE H3"/>
    <property type="match status" value="1"/>
</dbReference>
<feature type="compositionally biased region" description="Basic residues" evidence="19">
    <location>
        <begin position="430"/>
        <end position="479"/>
    </location>
</feature>
<name>A0ABY7ED28_MYAAR</name>
<keyword evidence="16" id="KW-0238">DNA-binding</keyword>
<dbReference type="Gene3D" id="1.10.20.10">
    <property type="entry name" value="Histone, subunit A"/>
    <property type="match status" value="4"/>
</dbReference>
<dbReference type="InterPro" id="IPR035425">
    <property type="entry name" value="CENP-T/H4_C"/>
</dbReference>
<dbReference type="Proteomes" id="UP001164746">
    <property type="component" value="Chromosome 6"/>
</dbReference>
<dbReference type="PROSITE" id="PS00959">
    <property type="entry name" value="HISTONE_H3_2"/>
    <property type="match status" value="1"/>
</dbReference>
<evidence type="ECO:0000256" key="19">
    <source>
        <dbReference type="SAM" id="MobiDB-lite"/>
    </source>
</evidence>
<keyword evidence="15" id="KW-0007">Acetylation</keyword>
<dbReference type="Pfam" id="PF16211">
    <property type="entry name" value="Histone_H2A_C"/>
    <property type="match status" value="1"/>
</dbReference>
<comment type="similarity">
    <text evidence="7">Belongs to the histone H2A family.</text>
</comment>
<sequence>MSGRGKGGKGLGKGGAKRHRKVLRDNIQGITKPAIRRLARRGGVKRISGLIYEETRGVLKVFLENVIRDAVTYTEHAKRKTVTAMDVVYALKRQGRTLYGFGGIASKGSKKAATKAKTARSTDKKRKRRRRESYAIYIYKVLKQVHPDTGVSSKAMSIMNSFVNDIFERIAAEASRLAHYNKRSTITSREIQTAVRLLLPGELAKHAVSEGTKAVTKYTSSNRSILFSSINPKVSVRVCISVSVEHTTELLIMSGRGKGGKSKGKAKSRSSRAGLQFPVGRIHRLLRKGNYAERVGAGAPVYLGAVLEYLAAEVLELAGNAARDNKKSRIIPRHLQLAIRNDEELNKLLSGVTIAQGGVLPNIQAERSGSSRQAILNTSEPTTKSETMYIFNAHLKLALKAGVKNGSIKQSKGTGASGSFKLGEVKKVAKKAVKPKAAKPKKAKTPKKAKPAKKSAAAKKPVAKKAAKKPAAKKVKTPKKAADKPKKAATKSPKKVKASKPKKAKTPKKAAKKTKQTARKSTGGKAPRKQLATKAARKSAPATGGVKKPHRYRPGTVALREIRRYQKSTELLIRKLPFQRLVREIAQDFKTDLRFQSSAVLALQEASEAYLVGLFEDTNLCAIHAKRVTIMPKDIQLARRIRGERTSETTEDESLEKDGLDDDDDEGDVEGGGGGVGIFFYGTRLHNLVSVSGDEWGDRSAVAEKRP</sequence>
<dbReference type="CDD" id="cd22911">
    <property type="entry name" value="HFD_H3"/>
    <property type="match status" value="1"/>
</dbReference>